<evidence type="ECO:0000256" key="7">
    <source>
        <dbReference type="ARBA" id="ARBA00049097"/>
    </source>
</evidence>
<evidence type="ECO:0000256" key="6">
    <source>
        <dbReference type="ARBA" id="ARBA00014931"/>
    </source>
</evidence>
<name>A0A9P5HFU4_9HYPO</name>
<reference evidence="10" key="1">
    <citation type="submission" date="2020-03" db="EMBL/GenBank/DDBJ databases">
        <title>Draft Genome Sequence of Cylindrodendrum hubeiense.</title>
        <authorList>
            <person name="Buettner E."/>
            <person name="Kellner H."/>
        </authorList>
    </citation>
    <scope>NUCLEOTIDE SEQUENCE</scope>
    <source>
        <strain evidence="10">IHI 201604</strain>
    </source>
</reference>
<dbReference type="InterPro" id="IPR015879">
    <property type="entry name" value="Ring_hydroxy_dOase_asu_C_dom"/>
</dbReference>
<dbReference type="InterPro" id="IPR001663">
    <property type="entry name" value="Rng_hydr_dOase-A"/>
</dbReference>
<dbReference type="EMBL" id="JAANBB010000013">
    <property type="protein sequence ID" value="KAF7556265.1"/>
    <property type="molecule type" value="Genomic_DNA"/>
</dbReference>
<feature type="domain" description="Aromatic-ring-hydroxylating dioxygenase alpha subunit C-terminal" evidence="9">
    <location>
        <begin position="169"/>
        <end position="208"/>
    </location>
</feature>
<evidence type="ECO:0000256" key="2">
    <source>
        <dbReference type="ARBA" id="ARBA00002149"/>
    </source>
</evidence>
<evidence type="ECO:0000313" key="10">
    <source>
        <dbReference type="EMBL" id="KAF7556265.1"/>
    </source>
</evidence>
<accession>A0A9P5HFU4</accession>
<dbReference type="EC" id="1.14.15.7" evidence="5"/>
<dbReference type="OrthoDB" id="426882at2759"/>
<feature type="region of interest" description="Disordered" evidence="8">
    <location>
        <begin position="14"/>
        <end position="39"/>
    </location>
</feature>
<gene>
    <name evidence="10" type="ORF">G7Z17_g1512</name>
</gene>
<evidence type="ECO:0000256" key="5">
    <source>
        <dbReference type="ARBA" id="ARBA00012763"/>
    </source>
</evidence>
<evidence type="ECO:0000313" key="11">
    <source>
        <dbReference type="Proteomes" id="UP000722485"/>
    </source>
</evidence>
<comment type="function">
    <text evidence="2">Catalyzes the first step of the osmoprotectant glycine betaine synthesis.</text>
</comment>
<feature type="region of interest" description="Disordered" evidence="8">
    <location>
        <begin position="397"/>
        <end position="419"/>
    </location>
</feature>
<dbReference type="SUPFAM" id="SSF55961">
    <property type="entry name" value="Bet v1-like"/>
    <property type="match status" value="1"/>
</dbReference>
<comment type="caution">
    <text evidence="10">The sequence shown here is derived from an EMBL/GenBank/DDBJ whole genome shotgun (WGS) entry which is preliminary data.</text>
</comment>
<evidence type="ECO:0000256" key="4">
    <source>
        <dbReference type="ARBA" id="ARBA00010848"/>
    </source>
</evidence>
<dbReference type="PANTHER" id="PTHR43756">
    <property type="entry name" value="CHOLINE MONOOXYGENASE, CHLOROPLASTIC"/>
    <property type="match status" value="1"/>
</dbReference>
<sequence>MSFLRSYFGLGAASAPAPAPASVPDTHEAKPQDPTTQSTGVRALPASWYISQEMYDLEKRAIFSKKWLLTTHNLRLPKNGDWQRYQITGFHYVICRDQNGNIKAFHIDQDLKEFDIEKHGMFSIHTQIDKKGFIWINLDGGEKPEISWSEDLEGCDDQERLDYYDWDCYEYDHTWEMEGEYNWKLLGDNYNECYHCRVSHPDLRDLTDINTYVVTPVKSYLMHFGSPTPDMIARGFKIAPTYFFPNSSVNVSRNFFMMQRFIPTSPRTSIMRYEVYKNKYATDEAFHEIDSLYKRVMTEDKFLALGAQKNIERGVFINGEMHPGMEKGAIWFQTSVRDLVQDHFDREVEAGRQIWPAQISMSKIAAQSEENVHFTPLEAEWLKVAYRVEGYPTSDNVNDALKTTSLGGDSPSTNNGPKANKFNEWIASLRASESELSWKAVDFAFN</sequence>
<dbReference type="GO" id="GO:0051537">
    <property type="term" value="F:2 iron, 2 sulfur cluster binding"/>
    <property type="evidence" value="ECO:0007669"/>
    <property type="project" value="InterPro"/>
</dbReference>
<dbReference type="InterPro" id="IPR036922">
    <property type="entry name" value="Rieske_2Fe-2S_sf"/>
</dbReference>
<dbReference type="SUPFAM" id="SSF50022">
    <property type="entry name" value="ISP domain"/>
    <property type="match status" value="1"/>
</dbReference>
<dbReference type="AlphaFoldDB" id="A0A9P5HFU4"/>
<protein>
    <recommendedName>
        <fullName evidence="6">Choline monooxygenase, chloroplastic</fullName>
        <ecNumber evidence="5">1.14.15.7</ecNumber>
    </recommendedName>
</protein>
<comment type="catalytic activity">
    <reaction evidence="7">
        <text>choline + 2 reduced [2Fe-2S]-[ferredoxin] + O2 + 2 H(+) = betaine aldehyde hydrate + 2 oxidized [2Fe-2S]-[ferredoxin] + H2O</text>
        <dbReference type="Rhea" id="RHEA:17769"/>
        <dbReference type="Rhea" id="RHEA-COMP:10000"/>
        <dbReference type="Rhea" id="RHEA-COMP:10001"/>
        <dbReference type="ChEBI" id="CHEBI:15354"/>
        <dbReference type="ChEBI" id="CHEBI:15377"/>
        <dbReference type="ChEBI" id="CHEBI:15378"/>
        <dbReference type="ChEBI" id="CHEBI:15379"/>
        <dbReference type="ChEBI" id="CHEBI:15870"/>
        <dbReference type="ChEBI" id="CHEBI:33737"/>
        <dbReference type="ChEBI" id="CHEBI:33738"/>
        <dbReference type="EC" id="1.14.15.7"/>
    </reaction>
</comment>
<keyword evidence="11" id="KW-1185">Reference proteome</keyword>
<comment type="similarity">
    <text evidence="4">Belongs to the choline monooxygenase family.</text>
</comment>
<dbReference type="CDD" id="cd00680">
    <property type="entry name" value="RHO_alpha_C"/>
    <property type="match status" value="1"/>
</dbReference>
<comment type="pathway">
    <text evidence="3">Amine and polyamine biosynthesis; betaine biosynthesis via choline pathway; betaine aldehyde from choline (monooxygenase route): step 1/1.</text>
</comment>
<evidence type="ECO:0000256" key="1">
    <source>
        <dbReference type="ARBA" id="ARBA00001962"/>
    </source>
</evidence>
<dbReference type="Gene3D" id="3.90.380.10">
    <property type="entry name" value="Naphthalene 1,2-dioxygenase Alpha Subunit, Chain A, domain 1"/>
    <property type="match status" value="2"/>
</dbReference>
<dbReference type="GO" id="GO:0019133">
    <property type="term" value="F:choline monooxygenase activity"/>
    <property type="evidence" value="ECO:0007669"/>
    <property type="project" value="UniProtKB-EC"/>
</dbReference>
<dbReference type="PANTHER" id="PTHR43756:SF5">
    <property type="entry name" value="CHOLINE MONOOXYGENASE, CHLOROPLASTIC"/>
    <property type="match status" value="1"/>
</dbReference>
<organism evidence="10 11">
    <name type="scientific">Cylindrodendrum hubeiense</name>
    <dbReference type="NCBI Taxonomy" id="595255"/>
    <lineage>
        <taxon>Eukaryota</taxon>
        <taxon>Fungi</taxon>
        <taxon>Dikarya</taxon>
        <taxon>Ascomycota</taxon>
        <taxon>Pezizomycotina</taxon>
        <taxon>Sordariomycetes</taxon>
        <taxon>Hypocreomycetidae</taxon>
        <taxon>Hypocreales</taxon>
        <taxon>Nectriaceae</taxon>
        <taxon>Cylindrodendrum</taxon>
    </lineage>
</organism>
<feature type="domain" description="Aromatic-ring-hydroxylating dioxygenase alpha subunit C-terminal" evidence="9">
    <location>
        <begin position="243"/>
        <end position="341"/>
    </location>
</feature>
<evidence type="ECO:0000256" key="8">
    <source>
        <dbReference type="SAM" id="MobiDB-lite"/>
    </source>
</evidence>
<dbReference type="Proteomes" id="UP000722485">
    <property type="component" value="Unassembled WGS sequence"/>
</dbReference>
<feature type="compositionally biased region" description="Polar residues" evidence="8">
    <location>
        <begin position="397"/>
        <end position="417"/>
    </location>
</feature>
<dbReference type="GO" id="GO:0005506">
    <property type="term" value="F:iron ion binding"/>
    <property type="evidence" value="ECO:0007669"/>
    <property type="project" value="InterPro"/>
</dbReference>
<proteinExistence type="inferred from homology"/>
<evidence type="ECO:0000259" key="9">
    <source>
        <dbReference type="Pfam" id="PF00848"/>
    </source>
</evidence>
<dbReference type="Pfam" id="PF00848">
    <property type="entry name" value="Ring_hydroxyl_A"/>
    <property type="match status" value="2"/>
</dbReference>
<evidence type="ECO:0000256" key="3">
    <source>
        <dbReference type="ARBA" id="ARBA00004866"/>
    </source>
</evidence>
<comment type="cofactor">
    <cofactor evidence="1">
        <name>Fe cation</name>
        <dbReference type="ChEBI" id="CHEBI:24875"/>
    </cofactor>
</comment>